<dbReference type="EMBL" id="JARBHB010000010">
    <property type="protein sequence ID" value="KAJ8873795.1"/>
    <property type="molecule type" value="Genomic_DNA"/>
</dbReference>
<name>A0ABQ9GP38_9NEOP</name>
<comment type="caution">
    <text evidence="2">The sequence shown here is derived from an EMBL/GenBank/DDBJ whole genome shotgun (WGS) entry which is preliminary data.</text>
</comment>
<accession>A0ABQ9GP38</accession>
<evidence type="ECO:0000313" key="2">
    <source>
        <dbReference type="EMBL" id="KAJ8873795.1"/>
    </source>
</evidence>
<dbReference type="Pfam" id="PF20067">
    <property type="entry name" value="SSL_N"/>
    <property type="match status" value="1"/>
</dbReference>
<reference evidence="2 3" key="1">
    <citation type="submission" date="2023-02" db="EMBL/GenBank/DDBJ databases">
        <title>LHISI_Scaffold_Assembly.</title>
        <authorList>
            <person name="Stuart O.P."/>
            <person name="Cleave R."/>
            <person name="Magrath M.J.L."/>
            <person name="Mikheyev A.S."/>
        </authorList>
    </citation>
    <scope>NUCLEOTIDE SEQUENCE [LARGE SCALE GENOMIC DNA]</scope>
    <source>
        <strain evidence="2">Daus_M_001</strain>
        <tissue evidence="2">Leg muscle</tissue>
    </source>
</reference>
<feature type="compositionally biased region" description="Basic and acidic residues" evidence="1">
    <location>
        <begin position="748"/>
        <end position="766"/>
    </location>
</feature>
<dbReference type="Proteomes" id="UP001159363">
    <property type="component" value="Chromosome 9"/>
</dbReference>
<organism evidence="2 3">
    <name type="scientific">Dryococelus australis</name>
    <dbReference type="NCBI Taxonomy" id="614101"/>
    <lineage>
        <taxon>Eukaryota</taxon>
        <taxon>Metazoa</taxon>
        <taxon>Ecdysozoa</taxon>
        <taxon>Arthropoda</taxon>
        <taxon>Hexapoda</taxon>
        <taxon>Insecta</taxon>
        <taxon>Pterygota</taxon>
        <taxon>Neoptera</taxon>
        <taxon>Polyneoptera</taxon>
        <taxon>Phasmatodea</taxon>
        <taxon>Verophasmatodea</taxon>
        <taxon>Anareolatae</taxon>
        <taxon>Phasmatidae</taxon>
        <taxon>Eurycanthinae</taxon>
        <taxon>Dryococelus</taxon>
    </lineage>
</organism>
<proteinExistence type="predicted"/>
<gene>
    <name evidence="2" type="ORF">PR048_024630</name>
</gene>
<protein>
    <submittedName>
        <fullName evidence="2">Uncharacterized protein</fullName>
    </submittedName>
</protein>
<evidence type="ECO:0000256" key="1">
    <source>
        <dbReference type="SAM" id="MobiDB-lite"/>
    </source>
</evidence>
<evidence type="ECO:0000313" key="3">
    <source>
        <dbReference type="Proteomes" id="UP001159363"/>
    </source>
</evidence>
<sequence length="844" mass="94536">MPWGMQAGRTGQVCLRAASYVMPLLLAPQTPRLNGPSCVNLPFYRPWVEATDGKTGECWLGILIKDVTGCFLRTTWGYIYYRYVRILHGKQVLQVLSARNEDCCKQSLKGRRLVRSEQRVLEMKTVLKIRALSPFILIRATAATKFGEGWSQSEGETSPVHCYRSSTIYIPYLPPTAVKVSGRNIGVCELVGSKVHSTTRQEGIRDTPASSHAASVGCCSADTVSVQPFFTSESSAIRHDQGKALTSCSFIPTRFCYHMKRQHNQGKANLIIISNLQYGQCELHRKWQQNCCVTDLVTIVVFKAILLCVADNYVNPDQDNIWWTRPWIRRRDKGISNIHSLLNNELRSEDPECFKNYLQTDEKPNETQMIKSVFYSHMFSLENQPTSGIVRHDSHMRKSGGDPAGDRIQFALMGGKQANRSATAAQTSLLLVPFASTCRLRLHNPANSQLSETVGLEAHHSLNSFVLSDLVHGKTSSNHSIGRKLKLRERDRRALKRIVTSNKNTTTTKVTAELIMHKRWNGMVDEVRVPKKTLQPRAISPVFPIYENPGVTPQEINLGSSWWKANDFTTTPPTIEKLNHRDCDMHVCIVLTVKFSRDGVAVSGCFSWKALGPFIILWGMLNVEDPYGLISPQYDAEGCLESLVQQQSQNALRPQGGDCLAAAKLRKLLGSPLHHPLAQRELDPSSETTVRALNVYVCFSVTGIRLVEELFLQWEIRERSRRRKPIRNRTAMNHPTDWREPCGLPHPGVERGLSDHEDGQKCTKEKSSNCGHVALHVSPPLPLEGSLASNTRLNNAEHLFEGEIKGPESFAVLKGVLYTGLHGGHVVKVLQDKIVPIAKFGRDC</sequence>
<keyword evidence="3" id="KW-1185">Reference proteome</keyword>
<feature type="region of interest" description="Disordered" evidence="1">
    <location>
        <begin position="732"/>
        <end position="766"/>
    </location>
</feature>